<keyword evidence="6" id="KW-0645">Protease</keyword>
<dbReference type="InterPro" id="IPR036005">
    <property type="entry name" value="Creatinase/aminopeptidase-like"/>
</dbReference>
<evidence type="ECO:0000256" key="3">
    <source>
        <dbReference type="ARBA" id="ARBA00002443"/>
    </source>
</evidence>
<comment type="function">
    <text evidence="3">Catalyzes the removal of a penultimate prolyl residue from the N-termini of peptides.</text>
</comment>
<accession>A0A6A7CAN9</accession>
<comment type="cofactor">
    <cofactor evidence="2">
        <name>Mn(2+)</name>
        <dbReference type="ChEBI" id="CHEBI:29035"/>
    </cofactor>
</comment>
<dbReference type="EC" id="3.4.11.9" evidence="5"/>
<dbReference type="InterPro" id="IPR029149">
    <property type="entry name" value="Creatin/AminoP/Spt16_N"/>
</dbReference>
<keyword evidence="14" id="KW-1185">Reference proteome</keyword>
<dbReference type="EMBL" id="MU005957">
    <property type="protein sequence ID" value="KAF2864510.1"/>
    <property type="molecule type" value="Genomic_DNA"/>
</dbReference>
<dbReference type="PANTHER" id="PTHR43226:SF1">
    <property type="entry name" value="XAA-PRO DIPEPTIDASE"/>
    <property type="match status" value="1"/>
</dbReference>
<dbReference type="Gene3D" id="3.40.350.10">
    <property type="entry name" value="Creatinase/prolidase N-terminal domain"/>
    <property type="match status" value="1"/>
</dbReference>
<evidence type="ECO:0000256" key="9">
    <source>
        <dbReference type="ARBA" id="ARBA00023049"/>
    </source>
</evidence>
<sequence length="471" mass="52966">MPIANPKLVPPQDKYPAKAHCRRVVKQIESDGGSAKGAICFVEGQSTQLVEDDDQEVRFRQRRNFFYLTGCELPDCFFVYDADNDESTLFIPPVDEQMVLWAGMPMLPAEAKENYDVDIVFTTDQVKEKLHHLAHSTSHRILIIPERTSLSLLPSQPPLDNTTLRHAIETCRIVKDAHEVSLLRYSNAVASWAHEQVQRASSLALNERELNALFTMHCHANSCKEQAYACISASGSNAATLHYVRNDSPLTGRLNLLLDAGCEYKTYCSDITRTFPLTKTGKFTPESREIYSLVLKMQEAAARLIKGGVMWEECHMAAHTAAAEGLRSLGILNPSVEAIMKSKVTTRFFPHGLGHYVGMDTHDVGGNVPEKETDEFFKYLRIRGRVPAGAVVTNEPGVYFREALRKEVERGMWEGVVDRETLWRYWDVGGVRIEDDYVVTEEGWENLTTVSSRVEDVEKLVQERGVVGLGE</sequence>
<evidence type="ECO:0000256" key="2">
    <source>
        <dbReference type="ARBA" id="ARBA00001936"/>
    </source>
</evidence>
<dbReference type="SUPFAM" id="SSF55920">
    <property type="entry name" value="Creatinase/aminopeptidase"/>
    <property type="match status" value="1"/>
</dbReference>
<dbReference type="InterPro" id="IPR007865">
    <property type="entry name" value="Aminopep_P_N"/>
</dbReference>
<dbReference type="AlphaFoldDB" id="A0A6A7CAN9"/>
<evidence type="ECO:0000256" key="1">
    <source>
        <dbReference type="ARBA" id="ARBA00001424"/>
    </source>
</evidence>
<evidence type="ECO:0000313" key="14">
    <source>
        <dbReference type="Proteomes" id="UP000799421"/>
    </source>
</evidence>
<proteinExistence type="inferred from homology"/>
<evidence type="ECO:0000256" key="8">
    <source>
        <dbReference type="ARBA" id="ARBA00022801"/>
    </source>
</evidence>
<evidence type="ECO:0000256" key="7">
    <source>
        <dbReference type="ARBA" id="ARBA00022723"/>
    </source>
</evidence>
<name>A0A6A7CAN9_9PEZI</name>
<evidence type="ECO:0000256" key="6">
    <source>
        <dbReference type="ARBA" id="ARBA00022438"/>
    </source>
</evidence>
<evidence type="ECO:0000256" key="5">
    <source>
        <dbReference type="ARBA" id="ARBA00012574"/>
    </source>
</evidence>
<keyword evidence="6" id="KW-0031">Aminopeptidase</keyword>
<dbReference type="GO" id="GO:0070006">
    <property type="term" value="F:metalloaminopeptidase activity"/>
    <property type="evidence" value="ECO:0007669"/>
    <property type="project" value="InterPro"/>
</dbReference>
<dbReference type="SUPFAM" id="SSF53092">
    <property type="entry name" value="Creatinase/prolidase N-terminal domain"/>
    <property type="match status" value="1"/>
</dbReference>
<keyword evidence="7" id="KW-0479">Metal-binding</keyword>
<dbReference type="InterPro" id="IPR000994">
    <property type="entry name" value="Pept_M24"/>
</dbReference>
<dbReference type="InterPro" id="IPR052433">
    <property type="entry name" value="X-Pro_dipept-like"/>
</dbReference>
<evidence type="ECO:0000256" key="11">
    <source>
        <dbReference type="ARBA" id="ARBA00030849"/>
    </source>
</evidence>
<dbReference type="GO" id="GO:0030145">
    <property type="term" value="F:manganese ion binding"/>
    <property type="evidence" value="ECO:0007669"/>
    <property type="project" value="InterPro"/>
</dbReference>
<protein>
    <recommendedName>
        <fullName evidence="5">Xaa-Pro aminopeptidase</fullName>
        <ecNumber evidence="5">3.4.11.9</ecNumber>
    </recommendedName>
    <alternativeName>
        <fullName evidence="11">Aminoacylproline aminopeptidase</fullName>
    </alternativeName>
</protein>
<keyword evidence="9" id="KW-0482">Metalloprotease</keyword>
<dbReference type="Pfam" id="PF05195">
    <property type="entry name" value="AMP_N"/>
    <property type="match status" value="1"/>
</dbReference>
<evidence type="ECO:0000259" key="12">
    <source>
        <dbReference type="SMART" id="SM01011"/>
    </source>
</evidence>
<organism evidence="13 14">
    <name type="scientific">Piedraia hortae CBS 480.64</name>
    <dbReference type="NCBI Taxonomy" id="1314780"/>
    <lineage>
        <taxon>Eukaryota</taxon>
        <taxon>Fungi</taxon>
        <taxon>Dikarya</taxon>
        <taxon>Ascomycota</taxon>
        <taxon>Pezizomycotina</taxon>
        <taxon>Dothideomycetes</taxon>
        <taxon>Dothideomycetidae</taxon>
        <taxon>Capnodiales</taxon>
        <taxon>Piedraiaceae</taxon>
        <taxon>Piedraia</taxon>
    </lineage>
</organism>
<evidence type="ECO:0000256" key="4">
    <source>
        <dbReference type="ARBA" id="ARBA00008766"/>
    </source>
</evidence>
<reference evidence="13" key="1">
    <citation type="journal article" date="2020" name="Stud. Mycol.">
        <title>101 Dothideomycetes genomes: a test case for predicting lifestyles and emergence of pathogens.</title>
        <authorList>
            <person name="Haridas S."/>
            <person name="Albert R."/>
            <person name="Binder M."/>
            <person name="Bloem J."/>
            <person name="Labutti K."/>
            <person name="Salamov A."/>
            <person name="Andreopoulos B."/>
            <person name="Baker S."/>
            <person name="Barry K."/>
            <person name="Bills G."/>
            <person name="Bluhm B."/>
            <person name="Cannon C."/>
            <person name="Castanera R."/>
            <person name="Culley D."/>
            <person name="Daum C."/>
            <person name="Ezra D."/>
            <person name="Gonzalez J."/>
            <person name="Henrissat B."/>
            <person name="Kuo A."/>
            <person name="Liang C."/>
            <person name="Lipzen A."/>
            <person name="Lutzoni F."/>
            <person name="Magnuson J."/>
            <person name="Mondo S."/>
            <person name="Nolan M."/>
            <person name="Ohm R."/>
            <person name="Pangilinan J."/>
            <person name="Park H.-J."/>
            <person name="Ramirez L."/>
            <person name="Alfaro M."/>
            <person name="Sun H."/>
            <person name="Tritt A."/>
            <person name="Yoshinaga Y."/>
            <person name="Zwiers L.-H."/>
            <person name="Turgeon B."/>
            <person name="Goodwin S."/>
            <person name="Spatafora J."/>
            <person name="Crous P."/>
            <person name="Grigoriev I."/>
        </authorList>
    </citation>
    <scope>NUCLEOTIDE SEQUENCE</scope>
    <source>
        <strain evidence="13">CBS 480.64</strain>
    </source>
</reference>
<dbReference type="Pfam" id="PF00557">
    <property type="entry name" value="Peptidase_M24"/>
    <property type="match status" value="1"/>
</dbReference>
<feature type="domain" description="Aminopeptidase P N-terminal" evidence="12">
    <location>
        <begin position="15"/>
        <end position="151"/>
    </location>
</feature>
<keyword evidence="10" id="KW-0464">Manganese</keyword>
<dbReference type="SMART" id="SM01011">
    <property type="entry name" value="AMP_N"/>
    <property type="match status" value="1"/>
</dbReference>
<comment type="similarity">
    <text evidence="4">Belongs to the peptidase M24B family.</text>
</comment>
<dbReference type="GO" id="GO:0006508">
    <property type="term" value="P:proteolysis"/>
    <property type="evidence" value="ECO:0007669"/>
    <property type="project" value="TreeGrafter"/>
</dbReference>
<dbReference type="PANTHER" id="PTHR43226">
    <property type="entry name" value="XAA-PRO AMINOPEPTIDASE 3"/>
    <property type="match status" value="1"/>
</dbReference>
<evidence type="ECO:0000256" key="10">
    <source>
        <dbReference type="ARBA" id="ARBA00023211"/>
    </source>
</evidence>
<dbReference type="OrthoDB" id="10261878at2759"/>
<dbReference type="CDD" id="cd01087">
    <property type="entry name" value="Prolidase"/>
    <property type="match status" value="1"/>
</dbReference>
<comment type="catalytic activity">
    <reaction evidence="1">
        <text>Release of any N-terminal amino acid, including proline, that is linked to proline, even from a dipeptide or tripeptide.</text>
        <dbReference type="EC" id="3.4.11.9"/>
    </reaction>
</comment>
<dbReference type="Proteomes" id="UP000799421">
    <property type="component" value="Unassembled WGS sequence"/>
</dbReference>
<gene>
    <name evidence="13" type="ORF">K470DRAFT_224632</name>
</gene>
<evidence type="ECO:0000313" key="13">
    <source>
        <dbReference type="EMBL" id="KAF2864510.1"/>
    </source>
</evidence>
<keyword evidence="8" id="KW-0378">Hydrolase</keyword>
<dbReference type="Gene3D" id="3.90.230.10">
    <property type="entry name" value="Creatinase/methionine aminopeptidase superfamily"/>
    <property type="match status" value="1"/>
</dbReference>